<comment type="caution">
    <text evidence="2">The sequence shown here is derived from an EMBL/GenBank/DDBJ whole genome shotgun (WGS) entry which is preliminary data.</text>
</comment>
<dbReference type="Proteomes" id="UP001595923">
    <property type="component" value="Unassembled WGS sequence"/>
</dbReference>
<evidence type="ECO:0000259" key="1">
    <source>
        <dbReference type="Pfam" id="PF02627"/>
    </source>
</evidence>
<evidence type="ECO:0000313" key="3">
    <source>
        <dbReference type="Proteomes" id="UP001595923"/>
    </source>
</evidence>
<name>A0ABV9E0Y4_9ACTN</name>
<dbReference type="PANTHER" id="PTHR33570:SF9">
    <property type="entry name" value="BLL4600 PROTEIN"/>
    <property type="match status" value="1"/>
</dbReference>
<dbReference type="RefSeq" id="WP_378578284.1">
    <property type="nucleotide sequence ID" value="NZ_JBHSFQ010000029.1"/>
</dbReference>
<sequence length="109" mass="11758">MAKQTAPRHLAGLAPKLVQLTDDVLFGDVWERPELSPRDRSLVTVATLAALHRTEQLGFHLKLALDNGLTVEELAEAITHLAFYAGWPAAMTAVNQLHGIVDAADPPTA</sequence>
<dbReference type="Gene3D" id="1.20.1290.10">
    <property type="entry name" value="AhpD-like"/>
    <property type="match status" value="1"/>
</dbReference>
<feature type="domain" description="Carboxymuconolactone decarboxylase-like" evidence="1">
    <location>
        <begin position="15"/>
        <end position="96"/>
    </location>
</feature>
<dbReference type="InterPro" id="IPR052512">
    <property type="entry name" value="4CMD/NDH-1_regulator"/>
</dbReference>
<reference evidence="3" key="1">
    <citation type="journal article" date="2019" name="Int. J. Syst. Evol. Microbiol.">
        <title>The Global Catalogue of Microorganisms (GCM) 10K type strain sequencing project: providing services to taxonomists for standard genome sequencing and annotation.</title>
        <authorList>
            <consortium name="The Broad Institute Genomics Platform"/>
            <consortium name="The Broad Institute Genome Sequencing Center for Infectious Disease"/>
            <person name="Wu L."/>
            <person name="Ma J."/>
        </authorList>
    </citation>
    <scope>NUCLEOTIDE SEQUENCE [LARGE SCALE GENOMIC DNA]</scope>
    <source>
        <strain evidence="3">XZYJ18</strain>
    </source>
</reference>
<dbReference type="Pfam" id="PF02627">
    <property type="entry name" value="CMD"/>
    <property type="match status" value="1"/>
</dbReference>
<dbReference type="InterPro" id="IPR003779">
    <property type="entry name" value="CMD-like"/>
</dbReference>
<gene>
    <name evidence="2" type="ORF">ACFO4E_23380</name>
</gene>
<accession>A0ABV9E0Y4</accession>
<dbReference type="EMBL" id="JBHSFQ010000029">
    <property type="protein sequence ID" value="MFC4564811.1"/>
    <property type="molecule type" value="Genomic_DNA"/>
</dbReference>
<dbReference type="PANTHER" id="PTHR33570">
    <property type="entry name" value="4-CARBOXYMUCONOLACTONE DECARBOXYLASE FAMILY PROTEIN"/>
    <property type="match status" value="1"/>
</dbReference>
<keyword evidence="3" id="KW-1185">Reference proteome</keyword>
<dbReference type="SUPFAM" id="SSF69118">
    <property type="entry name" value="AhpD-like"/>
    <property type="match status" value="1"/>
</dbReference>
<protein>
    <submittedName>
        <fullName evidence="2">Carboxymuconolactone decarboxylase family protein</fullName>
    </submittedName>
</protein>
<proteinExistence type="predicted"/>
<dbReference type="InterPro" id="IPR029032">
    <property type="entry name" value="AhpD-like"/>
</dbReference>
<organism evidence="2 3">
    <name type="scientific">Nocardiopsis mangrovi</name>
    <dbReference type="NCBI Taxonomy" id="1179818"/>
    <lineage>
        <taxon>Bacteria</taxon>
        <taxon>Bacillati</taxon>
        <taxon>Actinomycetota</taxon>
        <taxon>Actinomycetes</taxon>
        <taxon>Streptosporangiales</taxon>
        <taxon>Nocardiopsidaceae</taxon>
        <taxon>Nocardiopsis</taxon>
    </lineage>
</organism>
<evidence type="ECO:0000313" key="2">
    <source>
        <dbReference type="EMBL" id="MFC4564811.1"/>
    </source>
</evidence>